<dbReference type="InterPro" id="IPR036390">
    <property type="entry name" value="WH_DNA-bd_sf"/>
</dbReference>
<dbReference type="OrthoDB" id="9799748at2"/>
<reference evidence="3" key="1">
    <citation type="submission" date="2017-04" db="EMBL/GenBank/DDBJ databases">
        <authorList>
            <person name="Varghese N."/>
            <person name="Submissions S."/>
        </authorList>
    </citation>
    <scope>NUCLEOTIDE SEQUENCE [LARGE SCALE GENOMIC DNA]</scope>
    <source>
        <strain evidence="3">DSM 9293</strain>
    </source>
</reference>
<dbReference type="Proteomes" id="UP000192660">
    <property type="component" value="Unassembled WGS sequence"/>
</dbReference>
<feature type="region of interest" description="Disordered" evidence="1">
    <location>
        <begin position="150"/>
        <end position="195"/>
    </location>
</feature>
<organism evidence="2 3">
    <name type="scientific">Sulfobacillus thermosulfidooxidans (strain DSM 9293 / VKM B-1269 / AT-1)</name>
    <dbReference type="NCBI Taxonomy" id="929705"/>
    <lineage>
        <taxon>Bacteria</taxon>
        <taxon>Bacillati</taxon>
        <taxon>Bacillota</taxon>
        <taxon>Clostridia</taxon>
        <taxon>Eubacteriales</taxon>
        <taxon>Clostridiales Family XVII. Incertae Sedis</taxon>
        <taxon>Sulfobacillus</taxon>
    </lineage>
</organism>
<evidence type="ECO:0000256" key="1">
    <source>
        <dbReference type="SAM" id="MobiDB-lite"/>
    </source>
</evidence>
<proteinExistence type="predicted"/>
<evidence type="ECO:0000313" key="3">
    <source>
        <dbReference type="Proteomes" id="UP000192660"/>
    </source>
</evidence>
<keyword evidence="3" id="KW-1185">Reference proteome</keyword>
<protein>
    <submittedName>
        <fullName evidence="2">Regulatory protein, gntR family</fullName>
    </submittedName>
</protein>
<gene>
    <name evidence="2" type="ORF">SAMN00768000_3804</name>
</gene>
<dbReference type="InterPro" id="IPR036388">
    <property type="entry name" value="WH-like_DNA-bd_sf"/>
</dbReference>
<dbReference type="AlphaFoldDB" id="A0A1W1WPU5"/>
<dbReference type="SUPFAM" id="SSF46785">
    <property type="entry name" value="Winged helix' DNA-binding domain"/>
    <property type="match status" value="1"/>
</dbReference>
<dbReference type="RefSeq" id="WP_084662368.1">
    <property type="nucleotide sequence ID" value="NZ_FWWY01000002.1"/>
</dbReference>
<dbReference type="Gene3D" id="1.10.10.10">
    <property type="entry name" value="Winged helix-like DNA-binding domain superfamily/Winged helix DNA-binding domain"/>
    <property type="match status" value="1"/>
</dbReference>
<evidence type="ECO:0000313" key="2">
    <source>
        <dbReference type="EMBL" id="SMC08256.1"/>
    </source>
</evidence>
<feature type="compositionally biased region" description="Polar residues" evidence="1">
    <location>
        <begin position="163"/>
        <end position="173"/>
    </location>
</feature>
<accession>A0A1W1WPU5</accession>
<sequence length="380" mass="43483">MIQNTPISSQLFPKVPPTLKRIEADLVDRGLPPNTRQLYLFLWRAKTQTPRLPLGLIFSEKTLARETHMSTRTVRRSLQRLETLGLLRIIPRKRANGGTTSNRYVLTWQPLMTVPQPTITTVERIQDTAPSTSTSEPVPTPDTVFIWPEMSEGNRTDCPRGESPQSLDTTPVESHQREPIQEKQTFSKSDQPLPGAPMWKFSSKHDVQLFLIALLEKHHISPKRVHHWLRHYDLARVAQVAIWMVSAPSKAIRFPGGWMNRALRDEWSAPRWVHEVRQRRIDYAERMAQLHDQKLREMADEERVRAAQAEATAQWKVLAPCLSQLSALQEYAAELARKALGSLFAHTFREGSPTWRAFILKAAQERPDLAALEPVERCGA</sequence>
<name>A0A1W1WPU5_SULTA</name>
<dbReference type="EMBL" id="FWWY01000002">
    <property type="protein sequence ID" value="SMC08256.1"/>
    <property type="molecule type" value="Genomic_DNA"/>
</dbReference>